<reference evidence="4 5" key="1">
    <citation type="submission" date="2017-03" db="EMBL/GenBank/DDBJ databases">
        <title>Genomes of endolithic fungi from Antarctica.</title>
        <authorList>
            <person name="Coleine C."/>
            <person name="Masonjones S."/>
            <person name="Stajich J.E."/>
        </authorList>
    </citation>
    <scope>NUCLEOTIDE SEQUENCE [LARGE SCALE GENOMIC DNA]</scope>
    <source>
        <strain evidence="4 5">CCFEE 5311</strain>
    </source>
</reference>
<dbReference type="Proteomes" id="UP001175353">
    <property type="component" value="Unassembled WGS sequence"/>
</dbReference>
<comment type="caution">
    <text evidence="4">The sequence shown here is derived from an EMBL/GenBank/DDBJ whole genome shotgun (WGS) entry which is preliminary data.</text>
</comment>
<accession>A0A4V5N6D7</accession>
<feature type="domain" description="Survival protein SurE-like phosphatase/nucleotidase" evidence="2">
    <location>
        <begin position="3"/>
        <end position="244"/>
    </location>
</feature>
<dbReference type="EMBL" id="JAUJLE010000094">
    <property type="protein sequence ID" value="KAK0985000.1"/>
    <property type="molecule type" value="Genomic_DNA"/>
</dbReference>
<dbReference type="AlphaFoldDB" id="A0A4V5N6D7"/>
<gene>
    <name evidence="4" type="ORF">B0A54_16505</name>
    <name evidence="3" type="ORF">LTR91_010723</name>
</gene>
<protein>
    <recommendedName>
        <fullName evidence="2">Survival protein SurE-like phosphatase/nucleotidase domain-containing protein</fullName>
    </recommendedName>
</protein>
<feature type="compositionally biased region" description="Basic and acidic residues" evidence="1">
    <location>
        <begin position="275"/>
        <end position="287"/>
    </location>
</feature>
<evidence type="ECO:0000313" key="6">
    <source>
        <dbReference type="Proteomes" id="UP001175353"/>
    </source>
</evidence>
<evidence type="ECO:0000313" key="4">
    <source>
        <dbReference type="EMBL" id="TKA28509.1"/>
    </source>
</evidence>
<dbReference type="Gene3D" id="3.40.1210.10">
    <property type="entry name" value="Survival protein SurE-like phosphatase/nucleotidase"/>
    <property type="match status" value="1"/>
</dbReference>
<dbReference type="InterPro" id="IPR036523">
    <property type="entry name" value="SurE-like_sf"/>
</dbReference>
<dbReference type="PANTHER" id="PTHR47551">
    <property type="entry name" value="TUBULIN--TYROSINE LIGASE PBY1-RELATED"/>
    <property type="match status" value="1"/>
</dbReference>
<dbReference type="OrthoDB" id="202825at2759"/>
<proteinExistence type="predicted"/>
<evidence type="ECO:0000259" key="2">
    <source>
        <dbReference type="Pfam" id="PF01975"/>
    </source>
</evidence>
<evidence type="ECO:0000313" key="5">
    <source>
        <dbReference type="Proteomes" id="UP000310066"/>
    </source>
</evidence>
<dbReference type="PANTHER" id="PTHR47551:SF1">
    <property type="entry name" value="TUBULIN--TYROSINE LIGASE PBY1-RELATED"/>
    <property type="match status" value="1"/>
</dbReference>
<sequence>MHILVTNDDGPPSTAASPYILPFVRALERAGHTVSVIIPDAQRSWIGKAHLVGQDVVATPYWPPATNPDVHPAPSQTNGGGDGGDDREGSREGVGKKEGKPWILVNSTPASCAQLGLSKYFFASHNDAPIDLVISGPNYGRNTTAVFALSSGTLGAALEAAVCGAKAIALSFAFFDRVTGGEIVEEACEHSVRVCEGLANVEGKGGDGKVEWGDGRLYSVNVPLQRGVSGRAVRWTRMLQNRWEQGACFQEVEGEAGSKVEGPEAEEVRLRRGEELGEGEAGSKEDAGSASAQQQQRWKARHFKWAPRFTDVYESVQRAGPGTDGWAVKEGETSVTAIRANFMHAGLGEGEFKL</sequence>
<evidence type="ECO:0000256" key="1">
    <source>
        <dbReference type="SAM" id="MobiDB-lite"/>
    </source>
</evidence>
<feature type="region of interest" description="Disordered" evidence="1">
    <location>
        <begin position="275"/>
        <end position="297"/>
    </location>
</feature>
<dbReference type="EMBL" id="NAJP01000117">
    <property type="protein sequence ID" value="TKA28509.1"/>
    <property type="molecule type" value="Genomic_DNA"/>
</dbReference>
<feature type="region of interest" description="Disordered" evidence="1">
    <location>
        <begin position="62"/>
        <end position="100"/>
    </location>
</feature>
<dbReference type="GO" id="GO:0016787">
    <property type="term" value="F:hydrolase activity"/>
    <property type="evidence" value="ECO:0007669"/>
    <property type="project" value="InterPro"/>
</dbReference>
<name>A0A4V5N6D7_9PEZI</name>
<organism evidence="4 5">
    <name type="scientific">Friedmanniomyces endolithicus</name>
    <dbReference type="NCBI Taxonomy" id="329885"/>
    <lineage>
        <taxon>Eukaryota</taxon>
        <taxon>Fungi</taxon>
        <taxon>Dikarya</taxon>
        <taxon>Ascomycota</taxon>
        <taxon>Pezizomycotina</taxon>
        <taxon>Dothideomycetes</taxon>
        <taxon>Dothideomycetidae</taxon>
        <taxon>Mycosphaerellales</taxon>
        <taxon>Teratosphaeriaceae</taxon>
        <taxon>Friedmanniomyces</taxon>
    </lineage>
</organism>
<dbReference type="InterPro" id="IPR002828">
    <property type="entry name" value="SurE-like_Pase/nucleotidase"/>
</dbReference>
<keyword evidence="6" id="KW-1185">Reference proteome</keyword>
<evidence type="ECO:0000313" key="3">
    <source>
        <dbReference type="EMBL" id="KAK0985000.1"/>
    </source>
</evidence>
<dbReference type="InterPro" id="IPR027746">
    <property type="entry name" value="TTL"/>
</dbReference>
<dbReference type="Proteomes" id="UP000310066">
    <property type="component" value="Unassembled WGS sequence"/>
</dbReference>
<dbReference type="Pfam" id="PF01975">
    <property type="entry name" value="SurE"/>
    <property type="match status" value="1"/>
</dbReference>
<dbReference type="STRING" id="329885.A0A4V5N6D7"/>
<dbReference type="SUPFAM" id="SSF64167">
    <property type="entry name" value="SurE-like"/>
    <property type="match status" value="1"/>
</dbReference>
<reference evidence="3" key="2">
    <citation type="submission" date="2023-06" db="EMBL/GenBank/DDBJ databases">
        <title>Black Yeasts Isolated from many extreme environments.</title>
        <authorList>
            <person name="Coleine C."/>
            <person name="Stajich J.E."/>
            <person name="Selbmann L."/>
        </authorList>
    </citation>
    <scope>NUCLEOTIDE SEQUENCE</scope>
    <source>
        <strain evidence="3">CCFEE 5200</strain>
    </source>
</reference>
<feature type="compositionally biased region" description="Basic and acidic residues" evidence="1">
    <location>
        <begin position="84"/>
        <end position="100"/>
    </location>
</feature>
<dbReference type="GO" id="GO:0000932">
    <property type="term" value="C:P-body"/>
    <property type="evidence" value="ECO:0007669"/>
    <property type="project" value="TreeGrafter"/>
</dbReference>